<evidence type="ECO:0000256" key="1">
    <source>
        <dbReference type="SAM" id="Phobius"/>
    </source>
</evidence>
<gene>
    <name evidence="2" type="ORF">I8U20_11315</name>
</gene>
<feature type="transmembrane region" description="Helical" evidence="1">
    <location>
        <begin position="37"/>
        <end position="54"/>
    </location>
</feature>
<accession>A0A8I1DFC0</accession>
<organism evidence="2 3">
    <name type="scientific">Thermoactinomyces intermedius</name>
    <dbReference type="NCBI Taxonomy" id="2024"/>
    <lineage>
        <taxon>Bacteria</taxon>
        <taxon>Bacillati</taxon>
        <taxon>Bacillota</taxon>
        <taxon>Bacilli</taxon>
        <taxon>Bacillales</taxon>
        <taxon>Thermoactinomycetaceae</taxon>
        <taxon>Thermoactinomyces</taxon>
    </lineage>
</organism>
<protein>
    <submittedName>
        <fullName evidence="2">Holin</fullName>
    </submittedName>
</protein>
<dbReference type="AlphaFoldDB" id="A0A8I1DFC0"/>
<comment type="caution">
    <text evidence="2">The sequence shown here is derived from an EMBL/GenBank/DDBJ whole genome shotgun (WGS) entry which is preliminary data.</text>
</comment>
<proteinExistence type="predicted"/>
<evidence type="ECO:0000313" key="2">
    <source>
        <dbReference type="EMBL" id="MBH8595919.1"/>
    </source>
</evidence>
<dbReference type="RefSeq" id="WP_181732692.1">
    <property type="nucleotide sequence ID" value="NZ_JACEIR010000010.1"/>
</dbReference>
<keyword evidence="1" id="KW-1133">Transmembrane helix</keyword>
<dbReference type="Proteomes" id="UP000633619">
    <property type="component" value="Unassembled WGS sequence"/>
</dbReference>
<keyword evidence="1" id="KW-0472">Membrane</keyword>
<name>A0A8I1DFC0_THEIN</name>
<dbReference type="EMBL" id="JAECVW010000007">
    <property type="protein sequence ID" value="MBH8595919.1"/>
    <property type="molecule type" value="Genomic_DNA"/>
</dbReference>
<dbReference type="InterPro" id="IPR006485">
    <property type="entry name" value="Phage-like_holin"/>
</dbReference>
<sequence length="69" mass="7740">MDWLTRFRNYGFWLSLLAFVAGGLRYAGFDLGLPEGNTIVDLIIAILVALGIINDPTTESKWYKDDSKS</sequence>
<keyword evidence="1" id="KW-0812">Transmembrane</keyword>
<evidence type="ECO:0000313" key="3">
    <source>
        <dbReference type="Proteomes" id="UP000633619"/>
    </source>
</evidence>
<dbReference type="Pfam" id="PF04531">
    <property type="entry name" value="Phage_holin_1"/>
    <property type="match status" value="1"/>
</dbReference>
<reference evidence="2 3" key="1">
    <citation type="submission" date="2020-12" db="EMBL/GenBank/DDBJ databases">
        <title>WGS of Thermoactinomyces spp.</title>
        <authorList>
            <person name="Cheng K."/>
        </authorList>
    </citation>
    <scope>NUCLEOTIDE SEQUENCE [LARGE SCALE GENOMIC DNA]</scope>
    <source>
        <strain evidence="3">CICC 10671\DSM 43846</strain>
    </source>
</reference>
<keyword evidence="3" id="KW-1185">Reference proteome</keyword>